<dbReference type="OrthoDB" id="9814992at2"/>
<dbReference type="InterPro" id="IPR006498">
    <property type="entry name" value="Tail_tube"/>
</dbReference>
<dbReference type="RefSeq" id="WP_092208087.1">
    <property type="nucleotide sequence ID" value="NZ_FMUX01000001.1"/>
</dbReference>
<organism evidence="1 2">
    <name type="scientific">Desulfoluna spongiiphila</name>
    <dbReference type="NCBI Taxonomy" id="419481"/>
    <lineage>
        <taxon>Bacteria</taxon>
        <taxon>Pseudomonadati</taxon>
        <taxon>Thermodesulfobacteriota</taxon>
        <taxon>Desulfobacteria</taxon>
        <taxon>Desulfobacterales</taxon>
        <taxon>Desulfolunaceae</taxon>
        <taxon>Desulfoluna</taxon>
    </lineage>
</organism>
<protein>
    <recommendedName>
        <fullName evidence="3">Phage tail tube protein FII</fullName>
    </recommendedName>
</protein>
<reference evidence="1 2" key="1">
    <citation type="submission" date="2016-10" db="EMBL/GenBank/DDBJ databases">
        <authorList>
            <person name="de Groot N.N."/>
        </authorList>
    </citation>
    <scope>NUCLEOTIDE SEQUENCE [LARGE SCALE GENOMIC DNA]</scope>
    <source>
        <strain evidence="1 2">AA1</strain>
    </source>
</reference>
<name>A0A1G5B4P6_9BACT</name>
<dbReference type="Pfam" id="PF04985">
    <property type="entry name" value="Phage_tube"/>
    <property type="match status" value="1"/>
</dbReference>
<evidence type="ECO:0008006" key="3">
    <source>
        <dbReference type="Google" id="ProtNLM"/>
    </source>
</evidence>
<dbReference type="AlphaFoldDB" id="A0A1G5B4P6"/>
<gene>
    <name evidence="1" type="ORF">SAMN05216233_101625</name>
</gene>
<evidence type="ECO:0000313" key="2">
    <source>
        <dbReference type="Proteomes" id="UP000198870"/>
    </source>
</evidence>
<proteinExistence type="predicted"/>
<evidence type="ECO:0000313" key="1">
    <source>
        <dbReference type="EMBL" id="SCX85144.1"/>
    </source>
</evidence>
<dbReference type="Proteomes" id="UP000198870">
    <property type="component" value="Unassembled WGS sequence"/>
</dbReference>
<dbReference type="EMBL" id="FMUX01000001">
    <property type="protein sequence ID" value="SCX85144.1"/>
    <property type="molecule type" value="Genomic_DNA"/>
</dbReference>
<sequence length="172" mass="18461">MNTPEVLTNFRLYYGGAKDMMGVVDVTVPDIEPLNASLKGAGILGEISVPILGHIGAMAMTINFRTISQDVNLFNMPVPHVVDLRGAMQVQDTASGVRKVMPVRISGQGSTKKTSFGKFAVGEGNDSSVELELTRFNLMIDGMESILIDKLNNLYTVNGVDCLSDVNKALGL</sequence>
<dbReference type="STRING" id="419481.SAMN05216233_101625"/>
<keyword evidence="2" id="KW-1185">Reference proteome</keyword>
<accession>A0A1G5B4P6</accession>